<organism evidence="1 2">
    <name type="scientific">Armadillidium nasatum</name>
    <dbReference type="NCBI Taxonomy" id="96803"/>
    <lineage>
        <taxon>Eukaryota</taxon>
        <taxon>Metazoa</taxon>
        <taxon>Ecdysozoa</taxon>
        <taxon>Arthropoda</taxon>
        <taxon>Crustacea</taxon>
        <taxon>Multicrustacea</taxon>
        <taxon>Malacostraca</taxon>
        <taxon>Eumalacostraca</taxon>
        <taxon>Peracarida</taxon>
        <taxon>Isopoda</taxon>
        <taxon>Oniscidea</taxon>
        <taxon>Crinocheta</taxon>
        <taxon>Armadillidiidae</taxon>
        <taxon>Armadillidium</taxon>
    </lineage>
</organism>
<proteinExistence type="predicted"/>
<comment type="caution">
    <text evidence="1">The sequence shown here is derived from an EMBL/GenBank/DDBJ whole genome shotgun (WGS) entry which is preliminary data.</text>
</comment>
<dbReference type="EMBL" id="SEYY01022739">
    <property type="protein sequence ID" value="KAB7495333.1"/>
    <property type="molecule type" value="Genomic_DNA"/>
</dbReference>
<sequence length="198" mass="21953">QKPLLHIQDNVVEQETLQHSKGSPTVSNEEQSLYSLSFNSGSAENELPNEKIGDVTISEGEIEFEASIADVQPCNRIAIKISTKDLGMMKDYSPDLANKETQTSLTHNENTLDLEATLCDSSFSEGFLLKSESKNQTKKNGFSTSSESYNETVQDVSEGELIGEVTPILDDDEKQFLLIENEKLLKRLSGITGRFVCR</sequence>
<gene>
    <name evidence="1" type="ORF">Anas_02941</name>
</gene>
<protein>
    <submittedName>
        <fullName evidence="1">Uncharacterized protein</fullName>
    </submittedName>
</protein>
<accession>A0A5N5SMS2</accession>
<dbReference type="AlphaFoldDB" id="A0A5N5SMS2"/>
<evidence type="ECO:0000313" key="1">
    <source>
        <dbReference type="EMBL" id="KAB7495333.1"/>
    </source>
</evidence>
<reference evidence="1 2" key="1">
    <citation type="journal article" date="2019" name="PLoS Biol.">
        <title>Sex chromosomes control vertical transmission of feminizing Wolbachia symbionts in an isopod.</title>
        <authorList>
            <person name="Becking T."/>
            <person name="Chebbi M.A."/>
            <person name="Giraud I."/>
            <person name="Moumen B."/>
            <person name="Laverre T."/>
            <person name="Caubet Y."/>
            <person name="Peccoud J."/>
            <person name="Gilbert C."/>
            <person name="Cordaux R."/>
        </authorList>
    </citation>
    <scope>NUCLEOTIDE SEQUENCE [LARGE SCALE GENOMIC DNA]</scope>
    <source>
        <strain evidence="1">ANa2</strain>
        <tissue evidence="1">Whole body excluding digestive tract and cuticle</tissue>
    </source>
</reference>
<evidence type="ECO:0000313" key="2">
    <source>
        <dbReference type="Proteomes" id="UP000326759"/>
    </source>
</evidence>
<dbReference type="Proteomes" id="UP000326759">
    <property type="component" value="Unassembled WGS sequence"/>
</dbReference>
<name>A0A5N5SMS2_9CRUS</name>
<feature type="non-terminal residue" evidence="1">
    <location>
        <position position="1"/>
    </location>
</feature>
<keyword evidence="2" id="KW-1185">Reference proteome</keyword>